<organism evidence="3 4">
    <name type="scientific">Oceanipulchritudo coccoides</name>
    <dbReference type="NCBI Taxonomy" id="2706888"/>
    <lineage>
        <taxon>Bacteria</taxon>
        <taxon>Pseudomonadati</taxon>
        <taxon>Verrucomicrobiota</taxon>
        <taxon>Opitutia</taxon>
        <taxon>Puniceicoccales</taxon>
        <taxon>Oceanipulchritudinaceae</taxon>
        <taxon>Oceanipulchritudo</taxon>
    </lineage>
</organism>
<dbReference type="InterPro" id="IPR003808">
    <property type="entry name" value="Fe-S_metab-assoc_dom"/>
</dbReference>
<gene>
    <name evidence="3" type="ORF">G0Q06_05185</name>
</gene>
<dbReference type="PANTHER" id="PTHR43597:SF5">
    <property type="entry name" value="SUFE-LIKE PROTEIN 2, CHLOROPLASTIC"/>
    <property type="match status" value="1"/>
</dbReference>
<dbReference type="SUPFAM" id="SSF82649">
    <property type="entry name" value="SufE/NifU"/>
    <property type="match status" value="1"/>
</dbReference>
<evidence type="ECO:0000313" key="3">
    <source>
        <dbReference type="EMBL" id="NDV61838.1"/>
    </source>
</evidence>
<comment type="similarity">
    <text evidence="1">Belongs to the SufE family.</text>
</comment>
<feature type="domain" description="Fe-S metabolism associated" evidence="2">
    <location>
        <begin position="12"/>
        <end position="130"/>
    </location>
</feature>
<dbReference type="RefSeq" id="WP_163963120.1">
    <property type="nucleotide sequence ID" value="NZ_JAAGNX010000001.1"/>
</dbReference>
<evidence type="ECO:0000256" key="1">
    <source>
        <dbReference type="ARBA" id="ARBA00010282"/>
    </source>
</evidence>
<name>A0A6B2LYY4_9BACT</name>
<dbReference type="Gene3D" id="3.90.1010.10">
    <property type="match status" value="1"/>
</dbReference>
<comment type="caution">
    <text evidence="3">The sequence shown here is derived from an EMBL/GenBank/DDBJ whole genome shotgun (WGS) entry which is preliminary data.</text>
</comment>
<dbReference type="PANTHER" id="PTHR43597">
    <property type="entry name" value="SULFUR ACCEPTOR PROTEIN CSDE"/>
    <property type="match status" value="1"/>
</dbReference>
<sequence length="142" mass="16232">MSLEEKRKRIVDDMSYLPDRFERFTYIVDYAKDRETIPEELRTDTFRVEGCQSQLWLVPGFKEGICSFSADSDSAIVKGIATIICDYYSDETPETILSGDVKFLEEVGVDQHLSSNRRNGLGKVDERIKRFAESCLESGAEK</sequence>
<evidence type="ECO:0000259" key="2">
    <source>
        <dbReference type="Pfam" id="PF02657"/>
    </source>
</evidence>
<dbReference type="Pfam" id="PF02657">
    <property type="entry name" value="SufE"/>
    <property type="match status" value="1"/>
</dbReference>
<dbReference type="EMBL" id="JAAGNX010000001">
    <property type="protein sequence ID" value="NDV61838.1"/>
    <property type="molecule type" value="Genomic_DNA"/>
</dbReference>
<proteinExistence type="inferred from homology"/>
<dbReference type="AlphaFoldDB" id="A0A6B2LYY4"/>
<keyword evidence="4" id="KW-1185">Reference proteome</keyword>
<evidence type="ECO:0000313" key="4">
    <source>
        <dbReference type="Proteomes" id="UP000478417"/>
    </source>
</evidence>
<dbReference type="Proteomes" id="UP000478417">
    <property type="component" value="Unassembled WGS sequence"/>
</dbReference>
<accession>A0A6B2LYY4</accession>
<protein>
    <submittedName>
        <fullName evidence="3">SufE family protein</fullName>
    </submittedName>
</protein>
<reference evidence="3 4" key="1">
    <citation type="submission" date="2020-02" db="EMBL/GenBank/DDBJ databases">
        <title>Albibacoteraceae fam. nov., the first described family within the subdivision 4 Verrucomicrobia.</title>
        <authorList>
            <person name="Xi F."/>
        </authorList>
    </citation>
    <scope>NUCLEOTIDE SEQUENCE [LARGE SCALE GENOMIC DNA]</scope>
    <source>
        <strain evidence="3 4">CK1056</strain>
    </source>
</reference>